<evidence type="ECO:0000313" key="2">
    <source>
        <dbReference type="EMBL" id="MBP1042716.1"/>
    </source>
</evidence>
<keyword evidence="1" id="KW-0472">Membrane</keyword>
<evidence type="ECO:0000313" key="3">
    <source>
        <dbReference type="Proteomes" id="UP000674938"/>
    </source>
</evidence>
<protein>
    <recommendedName>
        <fullName evidence="4">DUF624 domain-containing protein</fullName>
    </recommendedName>
</protein>
<feature type="transmembrane region" description="Helical" evidence="1">
    <location>
        <begin position="75"/>
        <end position="94"/>
    </location>
</feature>
<dbReference type="EMBL" id="JAEEGA010000011">
    <property type="protein sequence ID" value="MBP1042716.1"/>
    <property type="molecule type" value="Genomic_DNA"/>
</dbReference>
<dbReference type="RefSeq" id="WP_209530143.1">
    <property type="nucleotide sequence ID" value="NZ_JAEEGA010000011.1"/>
</dbReference>
<keyword evidence="1" id="KW-1133">Transmembrane helix</keyword>
<evidence type="ECO:0008006" key="4">
    <source>
        <dbReference type="Google" id="ProtNLM"/>
    </source>
</evidence>
<gene>
    <name evidence="2" type="ORF">I6N95_16995</name>
</gene>
<feature type="transmembrane region" description="Helical" evidence="1">
    <location>
        <begin position="139"/>
        <end position="160"/>
    </location>
</feature>
<proteinExistence type="predicted"/>
<organism evidence="2 3">
    <name type="scientific">Vagococcus allomyrinae</name>
    <dbReference type="NCBI Taxonomy" id="2794353"/>
    <lineage>
        <taxon>Bacteria</taxon>
        <taxon>Bacillati</taxon>
        <taxon>Bacillota</taxon>
        <taxon>Bacilli</taxon>
        <taxon>Lactobacillales</taxon>
        <taxon>Enterococcaceae</taxon>
        <taxon>Vagococcus</taxon>
    </lineage>
</organism>
<feature type="transmembrane region" description="Helical" evidence="1">
    <location>
        <begin position="100"/>
        <end position="127"/>
    </location>
</feature>
<keyword evidence="3" id="KW-1185">Reference proteome</keyword>
<comment type="caution">
    <text evidence="2">The sequence shown here is derived from an EMBL/GenBank/DDBJ whole genome shotgun (WGS) entry which is preliminary data.</text>
</comment>
<keyword evidence="1" id="KW-0812">Transmembrane</keyword>
<accession>A0A940SWZ7</accession>
<evidence type="ECO:0000256" key="1">
    <source>
        <dbReference type="SAM" id="Phobius"/>
    </source>
</evidence>
<dbReference type="Proteomes" id="UP000674938">
    <property type="component" value="Unassembled WGS sequence"/>
</dbReference>
<name>A0A940SWZ7_9ENTE</name>
<dbReference type="AlphaFoldDB" id="A0A940SWZ7"/>
<feature type="transmembrane region" description="Helical" evidence="1">
    <location>
        <begin position="12"/>
        <end position="37"/>
    </location>
</feature>
<sequence length="201" mass="22296">MKQWFNHFLGQIMSVVILSAILIIGSLPIVTLFPTIVSLVGATYFYHLTAEWVSPLGAFRHFFKTYFLKSLACQLLWMAVMAIGGLNLSLATNLPQSMKITVSVLSVFFMGLSSVTMGNLLFSLILNPQEKIGEQLRKSLLLVMIKLPQTFLLILSVVAGGVAISLVPQGMIIVIGLVFWAYLTIEKSVWREFLVLASQNQ</sequence>
<feature type="transmembrane region" description="Helical" evidence="1">
    <location>
        <begin position="166"/>
        <end position="185"/>
    </location>
</feature>
<reference evidence="2" key="1">
    <citation type="submission" date="2020-12" db="EMBL/GenBank/DDBJ databases">
        <title>Vagococcus allomyrinae sp. nov. and Enterococcus lavae sp. nov., isolated from the larvae of Allomyrina dichotoma.</title>
        <authorList>
            <person name="Lee S.D."/>
        </authorList>
    </citation>
    <scope>NUCLEOTIDE SEQUENCE</scope>
    <source>
        <strain evidence="2">BWB3-3</strain>
    </source>
</reference>